<feature type="transmembrane region" description="Helical" evidence="1">
    <location>
        <begin position="15"/>
        <end position="35"/>
    </location>
</feature>
<keyword evidence="1" id="KW-0812">Transmembrane</keyword>
<gene>
    <name evidence="2" type="ORF">LCGC14_1409010</name>
</gene>
<keyword evidence="1" id="KW-1133">Transmembrane helix</keyword>
<sequence length="66" mass="8092">MKLNLKDILLHRPWLLRPLGIIISTAYMVAGFRWADRGWVYKWYRKTDHGLDLEKKIDKKIRFQDY</sequence>
<accession>A0A0F9MWH3</accession>
<dbReference type="AlphaFoldDB" id="A0A0F9MWH3"/>
<protein>
    <submittedName>
        <fullName evidence="2">Uncharacterized protein</fullName>
    </submittedName>
</protein>
<keyword evidence="1" id="KW-0472">Membrane</keyword>
<evidence type="ECO:0000313" key="2">
    <source>
        <dbReference type="EMBL" id="KKM73592.1"/>
    </source>
</evidence>
<comment type="caution">
    <text evidence="2">The sequence shown here is derived from an EMBL/GenBank/DDBJ whole genome shotgun (WGS) entry which is preliminary data.</text>
</comment>
<organism evidence="2">
    <name type="scientific">marine sediment metagenome</name>
    <dbReference type="NCBI Taxonomy" id="412755"/>
    <lineage>
        <taxon>unclassified sequences</taxon>
        <taxon>metagenomes</taxon>
        <taxon>ecological metagenomes</taxon>
    </lineage>
</organism>
<dbReference type="EMBL" id="LAZR01009279">
    <property type="protein sequence ID" value="KKM73592.1"/>
    <property type="molecule type" value="Genomic_DNA"/>
</dbReference>
<name>A0A0F9MWH3_9ZZZZ</name>
<proteinExistence type="predicted"/>
<reference evidence="2" key="1">
    <citation type="journal article" date="2015" name="Nature">
        <title>Complex archaea that bridge the gap between prokaryotes and eukaryotes.</title>
        <authorList>
            <person name="Spang A."/>
            <person name="Saw J.H."/>
            <person name="Jorgensen S.L."/>
            <person name="Zaremba-Niedzwiedzka K."/>
            <person name="Martijn J."/>
            <person name="Lind A.E."/>
            <person name="van Eijk R."/>
            <person name="Schleper C."/>
            <person name="Guy L."/>
            <person name="Ettema T.J."/>
        </authorList>
    </citation>
    <scope>NUCLEOTIDE SEQUENCE</scope>
</reference>
<evidence type="ECO:0000256" key="1">
    <source>
        <dbReference type="SAM" id="Phobius"/>
    </source>
</evidence>